<proteinExistence type="predicted"/>
<keyword evidence="1" id="KW-0732">Signal</keyword>
<accession>A0A0E9X014</accession>
<protein>
    <recommendedName>
        <fullName evidence="3">Secreted protein</fullName>
    </recommendedName>
</protein>
<evidence type="ECO:0000256" key="1">
    <source>
        <dbReference type="SAM" id="SignalP"/>
    </source>
</evidence>
<feature type="signal peptide" evidence="1">
    <location>
        <begin position="1"/>
        <end position="19"/>
    </location>
</feature>
<sequence length="102" mass="11547">MLNLLLFWLLFFLLAKLYCLCCTCPGIVWYSLVTPPKVILCSAQVNDVSPHILKLFFFSLCVCVYCSNTKEIPLYTVFSSERVKKKNVATVNGKKINGCLCL</sequence>
<dbReference type="EMBL" id="GBXM01012495">
    <property type="protein sequence ID" value="JAH96082.1"/>
    <property type="molecule type" value="Transcribed_RNA"/>
</dbReference>
<reference evidence="2" key="1">
    <citation type="submission" date="2014-11" db="EMBL/GenBank/DDBJ databases">
        <authorList>
            <person name="Amaro Gonzalez C."/>
        </authorList>
    </citation>
    <scope>NUCLEOTIDE SEQUENCE</scope>
</reference>
<evidence type="ECO:0000313" key="2">
    <source>
        <dbReference type="EMBL" id="JAH96082.1"/>
    </source>
</evidence>
<organism evidence="2">
    <name type="scientific">Anguilla anguilla</name>
    <name type="common">European freshwater eel</name>
    <name type="synonym">Muraena anguilla</name>
    <dbReference type="NCBI Taxonomy" id="7936"/>
    <lineage>
        <taxon>Eukaryota</taxon>
        <taxon>Metazoa</taxon>
        <taxon>Chordata</taxon>
        <taxon>Craniata</taxon>
        <taxon>Vertebrata</taxon>
        <taxon>Euteleostomi</taxon>
        <taxon>Actinopterygii</taxon>
        <taxon>Neopterygii</taxon>
        <taxon>Teleostei</taxon>
        <taxon>Anguilliformes</taxon>
        <taxon>Anguillidae</taxon>
        <taxon>Anguilla</taxon>
    </lineage>
</organism>
<evidence type="ECO:0008006" key="3">
    <source>
        <dbReference type="Google" id="ProtNLM"/>
    </source>
</evidence>
<dbReference type="AlphaFoldDB" id="A0A0E9X014"/>
<reference evidence="2" key="2">
    <citation type="journal article" date="2015" name="Fish Shellfish Immunol.">
        <title>Early steps in the European eel (Anguilla anguilla)-Vibrio vulnificus interaction in the gills: Role of the RtxA13 toxin.</title>
        <authorList>
            <person name="Callol A."/>
            <person name="Pajuelo D."/>
            <person name="Ebbesson L."/>
            <person name="Teles M."/>
            <person name="MacKenzie S."/>
            <person name="Amaro C."/>
        </authorList>
    </citation>
    <scope>NUCLEOTIDE SEQUENCE</scope>
</reference>
<name>A0A0E9X014_ANGAN</name>
<feature type="chain" id="PRO_5002434712" description="Secreted protein" evidence="1">
    <location>
        <begin position="20"/>
        <end position="102"/>
    </location>
</feature>